<reference evidence="2 3" key="1">
    <citation type="journal article" date="2008" name="Nature">
        <title>The genome of Laccaria bicolor provides insights into mycorrhizal symbiosis.</title>
        <authorList>
            <person name="Martin F."/>
            <person name="Aerts A."/>
            <person name="Ahren D."/>
            <person name="Brun A."/>
            <person name="Danchin E.G.J."/>
            <person name="Duchaussoy F."/>
            <person name="Gibon J."/>
            <person name="Kohler A."/>
            <person name="Lindquist E."/>
            <person name="Pereda V."/>
            <person name="Salamov A."/>
            <person name="Shapiro H.J."/>
            <person name="Wuyts J."/>
            <person name="Blaudez D."/>
            <person name="Buee M."/>
            <person name="Brokstein P."/>
            <person name="Canbaeck B."/>
            <person name="Cohen D."/>
            <person name="Courty P.E."/>
            <person name="Coutinho P.M."/>
            <person name="Delaruelle C."/>
            <person name="Detter J.C."/>
            <person name="Deveau A."/>
            <person name="DiFazio S."/>
            <person name="Duplessis S."/>
            <person name="Fraissinet-Tachet L."/>
            <person name="Lucic E."/>
            <person name="Frey-Klett P."/>
            <person name="Fourrey C."/>
            <person name="Feussner I."/>
            <person name="Gay G."/>
            <person name="Grimwood J."/>
            <person name="Hoegger P.J."/>
            <person name="Jain P."/>
            <person name="Kilaru S."/>
            <person name="Labbe J."/>
            <person name="Lin Y.C."/>
            <person name="Legue V."/>
            <person name="Le Tacon F."/>
            <person name="Marmeisse R."/>
            <person name="Melayah D."/>
            <person name="Montanini B."/>
            <person name="Muratet M."/>
            <person name="Nehls U."/>
            <person name="Niculita-Hirzel H."/>
            <person name="Oudot-Le Secq M.P."/>
            <person name="Peter M."/>
            <person name="Quesneville H."/>
            <person name="Rajashekar B."/>
            <person name="Reich M."/>
            <person name="Rouhier N."/>
            <person name="Schmutz J."/>
            <person name="Yin T."/>
            <person name="Chalot M."/>
            <person name="Henrissat B."/>
            <person name="Kuees U."/>
            <person name="Lucas S."/>
            <person name="Van de Peer Y."/>
            <person name="Podila G.K."/>
            <person name="Polle A."/>
            <person name="Pukkila P.J."/>
            <person name="Richardson P.M."/>
            <person name="Rouze P."/>
            <person name="Sanders I.R."/>
            <person name="Stajich J.E."/>
            <person name="Tunlid A."/>
            <person name="Tuskan G."/>
            <person name="Grigoriev I.V."/>
        </authorList>
    </citation>
    <scope>NUCLEOTIDE SEQUENCE [LARGE SCALE GENOMIC DNA]</scope>
    <source>
        <strain evidence="3">S238N-H82 / ATCC MYA-4686</strain>
    </source>
</reference>
<dbReference type="AlphaFoldDB" id="B0DUQ3"/>
<keyword evidence="1" id="KW-1133">Transmembrane helix</keyword>
<feature type="transmembrane region" description="Helical" evidence="1">
    <location>
        <begin position="28"/>
        <end position="47"/>
    </location>
</feature>
<organism evidence="3">
    <name type="scientific">Laccaria bicolor (strain S238N-H82 / ATCC MYA-4686)</name>
    <name type="common">Bicoloured deceiver</name>
    <name type="synonym">Laccaria laccata var. bicolor</name>
    <dbReference type="NCBI Taxonomy" id="486041"/>
    <lineage>
        <taxon>Eukaryota</taxon>
        <taxon>Fungi</taxon>
        <taxon>Dikarya</taxon>
        <taxon>Basidiomycota</taxon>
        <taxon>Agaricomycotina</taxon>
        <taxon>Agaricomycetes</taxon>
        <taxon>Agaricomycetidae</taxon>
        <taxon>Agaricales</taxon>
        <taxon>Agaricineae</taxon>
        <taxon>Hydnangiaceae</taxon>
        <taxon>Laccaria</taxon>
    </lineage>
</organism>
<evidence type="ECO:0000256" key="1">
    <source>
        <dbReference type="SAM" id="Phobius"/>
    </source>
</evidence>
<dbReference type="HOGENOM" id="CLU_2197422_0_0_1"/>
<sequence>MKWPGTEPEVPWNAKETKPFEPTRSAYVLPYLVLAASGGDGVLWRVLAMCVENEMMLAPSYLHTPKPSLNSAAFRKRLGYIMKTIDHRAELISLSPSFKLTDRRHTCV</sequence>
<proteinExistence type="predicted"/>
<name>B0DUQ3_LACBS</name>
<dbReference type="KEGG" id="lbc:LACBIDRAFT_333058"/>
<accession>B0DUQ3</accession>
<dbReference type="Proteomes" id="UP000001194">
    <property type="component" value="Unassembled WGS sequence"/>
</dbReference>
<evidence type="ECO:0000313" key="3">
    <source>
        <dbReference type="Proteomes" id="UP000001194"/>
    </source>
</evidence>
<dbReference type="RefSeq" id="XP_001887730.1">
    <property type="nucleotide sequence ID" value="XM_001887695.1"/>
</dbReference>
<dbReference type="GeneID" id="6083416"/>
<keyword evidence="1" id="KW-0812">Transmembrane</keyword>
<dbReference type="EMBL" id="DS547137">
    <property type="protein sequence ID" value="EDR01654.1"/>
    <property type="molecule type" value="Genomic_DNA"/>
</dbReference>
<keyword evidence="3" id="KW-1185">Reference proteome</keyword>
<dbReference type="InParanoid" id="B0DUQ3"/>
<protein>
    <submittedName>
        <fullName evidence="2">Predicted protein</fullName>
    </submittedName>
</protein>
<evidence type="ECO:0000313" key="2">
    <source>
        <dbReference type="EMBL" id="EDR01654.1"/>
    </source>
</evidence>
<gene>
    <name evidence="2" type="ORF">LACBIDRAFT_333058</name>
</gene>
<keyword evidence="1" id="KW-0472">Membrane</keyword>